<protein>
    <submittedName>
        <fullName evidence="1">Uncharacterized protein</fullName>
    </submittedName>
</protein>
<gene>
    <name evidence="1" type="ORF">ABS648_15970</name>
</gene>
<dbReference type="RefSeq" id="WP_043245886.1">
    <property type="nucleotide sequence ID" value="NZ_CP158373.1"/>
</dbReference>
<evidence type="ECO:0000313" key="1">
    <source>
        <dbReference type="EMBL" id="XBY61465.1"/>
    </source>
</evidence>
<reference evidence="1" key="1">
    <citation type="submission" date="2023-08" db="EMBL/GenBank/DDBJ databases">
        <title>Increased levels of nutrients transform a symbiont into a lethal pathobiont.</title>
        <authorList>
            <person name="Lachnit T."/>
            <person name="Ulrich L."/>
            <person name="Willmer F.M."/>
            <person name="Hasenbein T."/>
            <person name="Steiner L.X."/>
            <person name="Wolters M."/>
            <person name="Herbst E.M."/>
            <person name="Deines P."/>
        </authorList>
    </citation>
    <scope>NUCLEOTIDE SEQUENCE</scope>
    <source>
        <strain evidence="1">T3</strain>
    </source>
</reference>
<dbReference type="EMBL" id="CP158373">
    <property type="protein sequence ID" value="XBY61465.1"/>
    <property type="molecule type" value="Genomic_DNA"/>
</dbReference>
<organism evidence="1">
    <name type="scientific">Pseudomonas solani</name>
    <dbReference type="NCBI Taxonomy" id="2731552"/>
    <lineage>
        <taxon>Bacteria</taxon>
        <taxon>Pseudomonadati</taxon>
        <taxon>Pseudomonadota</taxon>
        <taxon>Gammaproteobacteria</taxon>
        <taxon>Pseudomonadales</taxon>
        <taxon>Pseudomonadaceae</taxon>
        <taxon>Pseudomonas</taxon>
    </lineage>
</organism>
<name>A0AAU7XXA8_9PSED</name>
<proteinExistence type="predicted"/>
<dbReference type="AlphaFoldDB" id="A0AAU7XXA8"/>
<sequence length="162" mass="17380">MKSNALLSTVIPLVEETLRIVGGAAAKGSAVFTECLTKPVSNGWILLEAELATAAYAAYIDLNAAMTASQSAVMAYLDSEPEVVAAIEQQLFKHSSTSYIDYLDRAFQVLSDSQAAIYKRDEDLIQAHAQIAKSAINKLSGLANITNERLACIAQYAGESFE</sequence>
<accession>A0AAU7XXA8</accession>